<gene>
    <name evidence="2" type="ORF">FB45DRAFT_1018823</name>
</gene>
<name>A0AAD7FYE6_9AGAR</name>
<dbReference type="AlphaFoldDB" id="A0AAD7FYE6"/>
<evidence type="ECO:0000256" key="1">
    <source>
        <dbReference type="SAM" id="MobiDB-lite"/>
    </source>
</evidence>
<evidence type="ECO:0000313" key="2">
    <source>
        <dbReference type="EMBL" id="KAJ7646506.1"/>
    </source>
</evidence>
<evidence type="ECO:0000313" key="3">
    <source>
        <dbReference type="Proteomes" id="UP001221142"/>
    </source>
</evidence>
<accession>A0AAD7FYE6</accession>
<feature type="region of interest" description="Disordered" evidence="1">
    <location>
        <begin position="41"/>
        <end position="62"/>
    </location>
</feature>
<protein>
    <submittedName>
        <fullName evidence="2">Uncharacterized protein</fullName>
    </submittedName>
</protein>
<comment type="caution">
    <text evidence="2">The sequence shown here is derived from an EMBL/GenBank/DDBJ whole genome shotgun (WGS) entry which is preliminary data.</text>
</comment>
<organism evidence="2 3">
    <name type="scientific">Roridomyces roridus</name>
    <dbReference type="NCBI Taxonomy" id="1738132"/>
    <lineage>
        <taxon>Eukaryota</taxon>
        <taxon>Fungi</taxon>
        <taxon>Dikarya</taxon>
        <taxon>Basidiomycota</taxon>
        <taxon>Agaricomycotina</taxon>
        <taxon>Agaricomycetes</taxon>
        <taxon>Agaricomycetidae</taxon>
        <taxon>Agaricales</taxon>
        <taxon>Marasmiineae</taxon>
        <taxon>Mycenaceae</taxon>
        <taxon>Roridomyces</taxon>
    </lineage>
</organism>
<sequence length="201" mass="22863">MSDSVPQELVDFIVKNLKGDTPSLKSCSFAARTFVGPSQAHLSEDRVLPPPETTRTATHARDFTKPSLRPHLTTLVEELLVGSETSFEYDADGQYPEERHPFGREFARGMERRRGLQHEVEHTGPLPQIRAYPTSFLANAQLRGIVIHSPKDLLSLFSDATALKCLSLSRVYFERDFEQPWQPREAWPEAQPWRPQLTLLP</sequence>
<proteinExistence type="predicted"/>
<reference evidence="2" key="1">
    <citation type="submission" date="2023-03" db="EMBL/GenBank/DDBJ databases">
        <title>Massive genome expansion in bonnet fungi (Mycena s.s.) driven by repeated elements and novel gene families across ecological guilds.</title>
        <authorList>
            <consortium name="Lawrence Berkeley National Laboratory"/>
            <person name="Harder C.B."/>
            <person name="Miyauchi S."/>
            <person name="Viragh M."/>
            <person name="Kuo A."/>
            <person name="Thoen E."/>
            <person name="Andreopoulos B."/>
            <person name="Lu D."/>
            <person name="Skrede I."/>
            <person name="Drula E."/>
            <person name="Henrissat B."/>
            <person name="Morin E."/>
            <person name="Kohler A."/>
            <person name="Barry K."/>
            <person name="LaButti K."/>
            <person name="Morin E."/>
            <person name="Salamov A."/>
            <person name="Lipzen A."/>
            <person name="Mereny Z."/>
            <person name="Hegedus B."/>
            <person name="Baldrian P."/>
            <person name="Stursova M."/>
            <person name="Weitz H."/>
            <person name="Taylor A."/>
            <person name="Grigoriev I.V."/>
            <person name="Nagy L.G."/>
            <person name="Martin F."/>
            <person name="Kauserud H."/>
        </authorList>
    </citation>
    <scope>NUCLEOTIDE SEQUENCE</scope>
    <source>
        <strain evidence="2">9284</strain>
    </source>
</reference>
<dbReference type="Proteomes" id="UP001221142">
    <property type="component" value="Unassembled WGS sequence"/>
</dbReference>
<dbReference type="EMBL" id="JARKIF010000002">
    <property type="protein sequence ID" value="KAJ7646506.1"/>
    <property type="molecule type" value="Genomic_DNA"/>
</dbReference>
<keyword evidence="3" id="KW-1185">Reference proteome</keyword>